<evidence type="ECO:0000256" key="2">
    <source>
        <dbReference type="ARBA" id="ARBA00022448"/>
    </source>
</evidence>
<sequence>MNVYIIELLIVGLAAFGMAWMPALAKKTRISYSIFYVLIGFLLYRTFDFFPTPDPLRKESYTLHLTEIMVIISLMGTGLKIDRPFSFRSWRIPFLLVSITMVLCIGGVAAIAYYFLGFDLPSAILLGAVLAPTDPVLASDVQVGPPHEREKSEVRFALTAEAGMNDGTAFPFTWLAIVVFMIQSGETPDLSEWLYKDLLYRIAAGIACGFLIARLTAWLVFYLPKKKSLVEIRDGFVALSVTLVVYGVTELVHGYGFIAVFVAAITLRNYEMHDKYHTRLHSFTDQIERILLGIILLLFGGSLATGVLDALTWPLALFGIAFLLLIRPIGGMLTLLPVNLSMKEKTAISFFGIRGIGSFFYLAFGLSKADFKYADELWATLCFVVLISVIVHGATAAFGMRMVESEHEDND</sequence>
<evidence type="ECO:0000256" key="8">
    <source>
        <dbReference type="SAM" id="Phobius"/>
    </source>
</evidence>
<dbReference type="InterPro" id="IPR006153">
    <property type="entry name" value="Cation/H_exchanger_TM"/>
</dbReference>
<feature type="domain" description="Cation/H+ exchanger transmembrane" evidence="9">
    <location>
        <begin position="20"/>
        <end position="397"/>
    </location>
</feature>
<keyword evidence="3" id="KW-0050">Antiport</keyword>
<evidence type="ECO:0000256" key="1">
    <source>
        <dbReference type="ARBA" id="ARBA00004651"/>
    </source>
</evidence>
<name>A0A5M9H3I4_9SPHI</name>
<evidence type="ECO:0000256" key="3">
    <source>
        <dbReference type="ARBA" id="ARBA00022449"/>
    </source>
</evidence>
<keyword evidence="6" id="KW-0406">Ion transport</keyword>
<feature type="transmembrane region" description="Helical" evidence="8">
    <location>
        <begin position="198"/>
        <end position="223"/>
    </location>
</feature>
<reference evidence="10 11" key="1">
    <citation type="submission" date="2019-09" db="EMBL/GenBank/DDBJ databases">
        <title>Pararcticibacter amylolyticus gen. nov., sp. nov., isolated from a rottenly hemp rope, and reclassification of Pedobacter tournemirensis as Pararcticibacter tournemirensis comb. nov.</title>
        <authorList>
            <person name="Cai Y."/>
        </authorList>
    </citation>
    <scope>NUCLEOTIDE SEQUENCE [LARGE SCALE GENOMIC DNA]</scope>
    <source>
        <strain evidence="10 11">TF5-37.2-LB10</strain>
    </source>
</reference>
<evidence type="ECO:0000256" key="4">
    <source>
        <dbReference type="ARBA" id="ARBA00022692"/>
    </source>
</evidence>
<evidence type="ECO:0000256" key="6">
    <source>
        <dbReference type="ARBA" id="ARBA00023065"/>
    </source>
</evidence>
<dbReference type="GO" id="GO:0005886">
    <property type="term" value="C:plasma membrane"/>
    <property type="evidence" value="ECO:0007669"/>
    <property type="project" value="UniProtKB-SubCell"/>
</dbReference>
<evidence type="ECO:0000313" key="11">
    <source>
        <dbReference type="Proteomes" id="UP000322918"/>
    </source>
</evidence>
<dbReference type="GO" id="GO:1902600">
    <property type="term" value="P:proton transmembrane transport"/>
    <property type="evidence" value="ECO:0007669"/>
    <property type="project" value="InterPro"/>
</dbReference>
<feature type="transmembrane region" description="Helical" evidence="8">
    <location>
        <begin position="62"/>
        <end position="81"/>
    </location>
</feature>
<dbReference type="OrthoDB" id="9810860at2"/>
<comment type="caution">
    <text evidence="10">The sequence shown here is derived from an EMBL/GenBank/DDBJ whole genome shotgun (WGS) entry which is preliminary data.</text>
</comment>
<feature type="transmembrane region" description="Helical" evidence="8">
    <location>
        <begin position="6"/>
        <end position="25"/>
    </location>
</feature>
<keyword evidence="2" id="KW-0813">Transport</keyword>
<keyword evidence="4 8" id="KW-0812">Transmembrane</keyword>
<feature type="transmembrane region" description="Helical" evidence="8">
    <location>
        <begin position="314"/>
        <end position="336"/>
    </location>
</feature>
<dbReference type="Proteomes" id="UP000322918">
    <property type="component" value="Unassembled WGS sequence"/>
</dbReference>
<feature type="transmembrane region" description="Helical" evidence="8">
    <location>
        <begin position="93"/>
        <end position="116"/>
    </location>
</feature>
<keyword evidence="11" id="KW-1185">Reference proteome</keyword>
<keyword evidence="5 8" id="KW-1133">Transmembrane helix</keyword>
<protein>
    <submittedName>
        <fullName evidence="10">Sodium:proton antiporter</fullName>
    </submittedName>
</protein>
<feature type="transmembrane region" description="Helical" evidence="8">
    <location>
        <begin position="378"/>
        <end position="398"/>
    </location>
</feature>
<feature type="transmembrane region" description="Helical" evidence="8">
    <location>
        <begin position="290"/>
        <end position="308"/>
    </location>
</feature>
<proteinExistence type="predicted"/>
<evidence type="ECO:0000256" key="5">
    <source>
        <dbReference type="ARBA" id="ARBA00022989"/>
    </source>
</evidence>
<organism evidence="10 11">
    <name type="scientific">Arcticibacter tournemirensis</name>
    <dbReference type="NCBI Taxonomy" id="699437"/>
    <lineage>
        <taxon>Bacteria</taxon>
        <taxon>Pseudomonadati</taxon>
        <taxon>Bacteroidota</taxon>
        <taxon>Sphingobacteriia</taxon>
        <taxon>Sphingobacteriales</taxon>
        <taxon>Sphingobacteriaceae</taxon>
        <taxon>Arcticibacter</taxon>
    </lineage>
</organism>
<dbReference type="PANTHER" id="PTHR32507">
    <property type="entry name" value="NA(+)/H(+) ANTIPORTER 1"/>
    <property type="match status" value="1"/>
</dbReference>
<evidence type="ECO:0000313" key="10">
    <source>
        <dbReference type="EMBL" id="KAA8479937.1"/>
    </source>
</evidence>
<dbReference type="RefSeq" id="WP_141815704.1">
    <property type="nucleotide sequence ID" value="NZ_VFPL01000001.1"/>
</dbReference>
<dbReference type="GO" id="GO:0015297">
    <property type="term" value="F:antiporter activity"/>
    <property type="evidence" value="ECO:0007669"/>
    <property type="project" value="UniProtKB-KW"/>
</dbReference>
<dbReference type="AlphaFoldDB" id="A0A5M9H3I4"/>
<accession>A0A5M9H3I4</accession>
<evidence type="ECO:0000259" key="9">
    <source>
        <dbReference type="Pfam" id="PF00999"/>
    </source>
</evidence>
<dbReference type="EMBL" id="VWNE01000027">
    <property type="protein sequence ID" value="KAA8479937.1"/>
    <property type="molecule type" value="Genomic_DNA"/>
</dbReference>
<evidence type="ECO:0000256" key="7">
    <source>
        <dbReference type="ARBA" id="ARBA00023136"/>
    </source>
</evidence>
<feature type="transmembrane region" description="Helical" evidence="8">
    <location>
        <begin position="348"/>
        <end position="366"/>
    </location>
</feature>
<dbReference type="Pfam" id="PF00999">
    <property type="entry name" value="Na_H_Exchanger"/>
    <property type="match status" value="1"/>
</dbReference>
<keyword evidence="7 8" id="KW-0472">Membrane</keyword>
<gene>
    <name evidence="10" type="ORF">F1649_16015</name>
</gene>
<comment type="subcellular location">
    <subcellularLocation>
        <location evidence="1">Cell membrane</location>
        <topology evidence="1">Multi-pass membrane protein</topology>
    </subcellularLocation>
</comment>
<dbReference type="PANTHER" id="PTHR32507:SF8">
    <property type="entry name" value="CNH1P"/>
    <property type="match status" value="1"/>
</dbReference>
<feature type="transmembrane region" description="Helical" evidence="8">
    <location>
        <begin position="32"/>
        <end position="50"/>
    </location>
</feature>
<feature type="transmembrane region" description="Helical" evidence="8">
    <location>
        <begin position="254"/>
        <end position="270"/>
    </location>
</feature>